<dbReference type="Proteomes" id="UP000596660">
    <property type="component" value="Unplaced"/>
</dbReference>
<dbReference type="OMA" id="IAYESAF"/>
<dbReference type="SUPFAM" id="SSF53098">
    <property type="entry name" value="Ribonuclease H-like"/>
    <property type="match status" value="1"/>
</dbReference>
<dbReference type="PANTHER" id="PTHR23272">
    <property type="entry name" value="BED FINGER-RELATED"/>
    <property type="match status" value="1"/>
</dbReference>
<dbReference type="Gramene" id="AUR62025516-RA">
    <property type="protein sequence ID" value="AUR62025516-RA:cds"/>
    <property type="gene ID" value="AUR62025516"/>
</dbReference>
<evidence type="ECO:0000259" key="1">
    <source>
        <dbReference type="Pfam" id="PF05699"/>
    </source>
</evidence>
<evidence type="ECO:0000313" key="2">
    <source>
        <dbReference type="EnsemblPlants" id="AUR62025516-RA:cds"/>
    </source>
</evidence>
<dbReference type="InterPro" id="IPR008906">
    <property type="entry name" value="HATC_C_dom"/>
</dbReference>
<sequence length="128" mass="14740">MEMQIELDKYLEEDTADDIDEFDILSWWKFNYLRFPNVGRVARDVLVAPVLTIAYESAFSTSGRFLDQFRSSSTPRVVEGLVCAQNWLRATPFPSIEKCLEEVELLEEDLKNMAIGDADIDELLEIID</sequence>
<reference evidence="2" key="1">
    <citation type="journal article" date="2017" name="Nature">
        <title>The genome of Chenopodium quinoa.</title>
        <authorList>
            <person name="Jarvis D.E."/>
            <person name="Ho Y.S."/>
            <person name="Lightfoot D.J."/>
            <person name="Schmoeckel S.M."/>
            <person name="Li B."/>
            <person name="Borm T.J.A."/>
            <person name="Ohyanagi H."/>
            <person name="Mineta K."/>
            <person name="Michell C.T."/>
            <person name="Saber N."/>
            <person name="Kharbatia N.M."/>
            <person name="Rupper R.R."/>
            <person name="Sharp A.R."/>
            <person name="Dally N."/>
            <person name="Boughton B.A."/>
            <person name="Woo Y.H."/>
            <person name="Gao G."/>
            <person name="Schijlen E.G.W.M."/>
            <person name="Guo X."/>
            <person name="Momin A.A."/>
            <person name="Negrao S."/>
            <person name="Al-Babili S."/>
            <person name="Gehring C."/>
            <person name="Roessner U."/>
            <person name="Jung C."/>
            <person name="Murphy K."/>
            <person name="Arold S.T."/>
            <person name="Gojobori T."/>
            <person name="van der Linden C.G."/>
            <person name="van Loo E.N."/>
            <person name="Jellen E.N."/>
            <person name="Maughan P.J."/>
            <person name="Tester M."/>
        </authorList>
    </citation>
    <scope>NUCLEOTIDE SEQUENCE [LARGE SCALE GENOMIC DNA]</scope>
    <source>
        <strain evidence="2">cv. PI 614886</strain>
    </source>
</reference>
<dbReference type="AlphaFoldDB" id="A0A803M9E0"/>
<dbReference type="InterPro" id="IPR012337">
    <property type="entry name" value="RNaseH-like_sf"/>
</dbReference>
<accession>A0A803M9E0</accession>
<evidence type="ECO:0000313" key="3">
    <source>
        <dbReference type="Proteomes" id="UP000596660"/>
    </source>
</evidence>
<reference evidence="2" key="2">
    <citation type="submission" date="2021-03" db="UniProtKB">
        <authorList>
            <consortium name="EnsemblPlants"/>
        </authorList>
    </citation>
    <scope>IDENTIFICATION</scope>
</reference>
<organism evidence="2 3">
    <name type="scientific">Chenopodium quinoa</name>
    <name type="common">Quinoa</name>
    <dbReference type="NCBI Taxonomy" id="63459"/>
    <lineage>
        <taxon>Eukaryota</taxon>
        <taxon>Viridiplantae</taxon>
        <taxon>Streptophyta</taxon>
        <taxon>Embryophyta</taxon>
        <taxon>Tracheophyta</taxon>
        <taxon>Spermatophyta</taxon>
        <taxon>Magnoliopsida</taxon>
        <taxon>eudicotyledons</taxon>
        <taxon>Gunneridae</taxon>
        <taxon>Pentapetalae</taxon>
        <taxon>Caryophyllales</taxon>
        <taxon>Chenopodiaceae</taxon>
        <taxon>Chenopodioideae</taxon>
        <taxon>Atripliceae</taxon>
        <taxon>Chenopodium</taxon>
    </lineage>
</organism>
<dbReference type="GO" id="GO:0046983">
    <property type="term" value="F:protein dimerization activity"/>
    <property type="evidence" value="ECO:0007669"/>
    <property type="project" value="InterPro"/>
</dbReference>
<protein>
    <recommendedName>
        <fullName evidence="1">HAT C-terminal dimerisation domain-containing protein</fullName>
    </recommendedName>
</protein>
<dbReference type="EnsemblPlants" id="AUR62025516-RA">
    <property type="protein sequence ID" value="AUR62025516-RA:cds"/>
    <property type="gene ID" value="AUR62025516"/>
</dbReference>
<keyword evidence="3" id="KW-1185">Reference proteome</keyword>
<feature type="domain" description="HAT C-terminal dimerisation" evidence="1">
    <location>
        <begin position="6"/>
        <end position="88"/>
    </location>
</feature>
<dbReference type="Pfam" id="PF05699">
    <property type="entry name" value="Dimer_Tnp_hAT"/>
    <property type="match status" value="1"/>
</dbReference>
<dbReference type="PANTHER" id="PTHR23272:SF184">
    <property type="entry name" value="OS03G0311250 PROTEIN"/>
    <property type="match status" value="1"/>
</dbReference>
<name>A0A803M9E0_CHEQI</name>
<proteinExistence type="predicted"/>